<feature type="region of interest" description="Disordered" evidence="1">
    <location>
        <begin position="1"/>
        <end position="48"/>
    </location>
</feature>
<feature type="non-terminal residue" evidence="2">
    <location>
        <position position="1"/>
    </location>
</feature>
<reference evidence="2" key="1">
    <citation type="submission" date="2022-07" db="EMBL/GenBank/DDBJ databases">
        <title>Chromosome-level genome of Muraenolepis orangiensis.</title>
        <authorList>
            <person name="Kim J."/>
        </authorList>
    </citation>
    <scope>NUCLEOTIDE SEQUENCE</scope>
    <source>
        <strain evidence="2">KU_S4_2022</strain>
        <tissue evidence="2">Muscle</tissue>
    </source>
</reference>
<keyword evidence="3" id="KW-1185">Reference proteome</keyword>
<sequence>EVKMRRNNEREPSTEGKEKRVQNNRERIKNEASQGSSSSTLPPKLAPWGRWEVEALELQPNGQSMAS</sequence>
<dbReference type="Proteomes" id="UP001148018">
    <property type="component" value="Unassembled WGS sequence"/>
</dbReference>
<accession>A0A9Q0I692</accession>
<dbReference type="AlphaFoldDB" id="A0A9Q0I692"/>
<proteinExistence type="predicted"/>
<evidence type="ECO:0000313" key="3">
    <source>
        <dbReference type="Proteomes" id="UP001148018"/>
    </source>
</evidence>
<evidence type="ECO:0000313" key="2">
    <source>
        <dbReference type="EMBL" id="KAJ3586870.1"/>
    </source>
</evidence>
<evidence type="ECO:0000256" key="1">
    <source>
        <dbReference type="SAM" id="MobiDB-lite"/>
    </source>
</evidence>
<feature type="compositionally biased region" description="Polar residues" evidence="1">
    <location>
        <begin position="31"/>
        <end position="41"/>
    </location>
</feature>
<protein>
    <submittedName>
        <fullName evidence="2">Uncharacterized protein</fullName>
    </submittedName>
</protein>
<organism evidence="2 3">
    <name type="scientific">Muraenolepis orangiensis</name>
    <name type="common">Patagonian moray cod</name>
    <dbReference type="NCBI Taxonomy" id="630683"/>
    <lineage>
        <taxon>Eukaryota</taxon>
        <taxon>Metazoa</taxon>
        <taxon>Chordata</taxon>
        <taxon>Craniata</taxon>
        <taxon>Vertebrata</taxon>
        <taxon>Euteleostomi</taxon>
        <taxon>Actinopterygii</taxon>
        <taxon>Neopterygii</taxon>
        <taxon>Teleostei</taxon>
        <taxon>Neoteleostei</taxon>
        <taxon>Acanthomorphata</taxon>
        <taxon>Zeiogadaria</taxon>
        <taxon>Gadariae</taxon>
        <taxon>Gadiformes</taxon>
        <taxon>Muraenolepidoidei</taxon>
        <taxon>Muraenolepididae</taxon>
        <taxon>Muraenolepis</taxon>
    </lineage>
</organism>
<gene>
    <name evidence="2" type="ORF">NHX12_013262</name>
</gene>
<dbReference type="EMBL" id="JANIIK010000117">
    <property type="protein sequence ID" value="KAJ3586870.1"/>
    <property type="molecule type" value="Genomic_DNA"/>
</dbReference>
<feature type="compositionally biased region" description="Basic and acidic residues" evidence="1">
    <location>
        <begin position="1"/>
        <end position="30"/>
    </location>
</feature>
<name>A0A9Q0I692_9TELE</name>
<comment type="caution">
    <text evidence="2">The sequence shown here is derived from an EMBL/GenBank/DDBJ whole genome shotgun (WGS) entry which is preliminary data.</text>
</comment>